<comment type="similarity">
    <text evidence="2 10">Belongs to the MCM family.</text>
</comment>
<sequence length="900" mass="93219">MATTTAQAPNAVPAAWSHYFPPNEYSRTDRRALLIQDLLTFFISRGGHIFLESLRPCGFGGSYILEIDYASLESRSGLVDLPAAIEGSPVEALGCIAVAAHEAAFAHRKGRLLGHQMEEEGGRGEPPPAGRIVVRLVNHPASLIHIRQLKSSAIGKLVTLRGTVVRMTPVRPLVTQMDFVCAKCGSSTSQSFTDGMYELPTKCTGDGCRSRTFTPLRSSARCVDWQKIRLQELLGADKTAEGQVPRSVEVELSGDLVHCAVVGDVVTVVGVVKVMATKDSLGKFASTGAASTGGGGGGPFGGGRGRGGGSSASSLFLLYLEAVSLTCPRQQLQASGLQASALGDAVGGFGGAGALLPRGPSGGLPSFITNDLAFVVKFCELHGGDQLRQLVQALCPSIYGNELVKCGIVLAMLGGVRKYAGGGAGGGLGSSALAQLIPAAAPPPLQPPPAAAAAGGDGGGGGGGRVPVRGDIHVLVVGDPGLGKSQLLQAAASAAPRGIYVCGNTSTSAGLTVSVVRDAVTGDAALEAGAVVLSDCGVCCVDEFDKMTSEHQALLEVMEQQEVSVAKAGLVANLPARASILAAANPVGGHYNRAKSLAENLRGISPAMLSRFDLIFVLLDRPDERMDEALSEHVMALHSGLAGRAHAARQRLIEYGISGGGGGAASQSTISLGGAAVGGSTAGGSRTTLSQRLKLGSAAENSQLPVHLLKKYVSYARTYCHPRLSEEAKQVIQAFYLQMRSQVAPGSKSHVTARQLESLVRLSEARARAELREVVERSDAEDVVDLVREALYDRFGGDLAAGCADYRQAGGRAGSRSSEAARFLTSLRRLAEREGRNVFSSLELSSLANEIALSVRDVGTFLEQLNEAGQLLKKGSGQYKVEGVTLPTASTQNAGGSVIG</sequence>
<dbReference type="PROSITE" id="PS00847">
    <property type="entry name" value="MCM_1"/>
    <property type="match status" value="1"/>
</dbReference>
<dbReference type="Gene3D" id="2.40.50.140">
    <property type="entry name" value="Nucleic acid-binding proteins"/>
    <property type="match status" value="1"/>
</dbReference>
<keyword evidence="5 10" id="KW-0067">ATP-binding</keyword>
<evidence type="ECO:0000256" key="6">
    <source>
        <dbReference type="ARBA" id="ARBA00023125"/>
    </source>
</evidence>
<dbReference type="Pfam" id="PF25051">
    <property type="entry name" value="WHD_MCM8"/>
    <property type="match status" value="1"/>
</dbReference>
<feature type="domain" description="MCM C-terminal AAA(+) ATPase" evidence="11">
    <location>
        <begin position="386"/>
        <end position="634"/>
    </location>
</feature>
<dbReference type="EC" id="3.6.4.12" evidence="3"/>
<evidence type="ECO:0000256" key="8">
    <source>
        <dbReference type="ARBA" id="ARBA00042306"/>
    </source>
</evidence>
<dbReference type="InterPro" id="IPR056875">
    <property type="entry name" value="MCM8/REC_WHD"/>
</dbReference>
<dbReference type="InterPro" id="IPR012340">
    <property type="entry name" value="NA-bd_OB-fold"/>
</dbReference>
<proteinExistence type="inferred from homology"/>
<keyword evidence="6 10" id="KW-0238">DNA-binding</keyword>
<reference evidence="12 13" key="1">
    <citation type="journal article" date="2023" name="IScience">
        <title>Expanded male sex-determining region conserved during the evolution of homothallism in the green alga Volvox.</title>
        <authorList>
            <person name="Yamamoto K."/>
            <person name="Matsuzaki R."/>
            <person name="Mahakham W."/>
            <person name="Heman W."/>
            <person name="Sekimoto H."/>
            <person name="Kawachi M."/>
            <person name="Minakuchi Y."/>
            <person name="Toyoda A."/>
            <person name="Nozaki H."/>
        </authorList>
    </citation>
    <scope>NUCLEOTIDE SEQUENCE [LARGE SCALE GENOMIC DNA]</scope>
    <source>
        <strain evidence="12 13">NIES-4468</strain>
    </source>
</reference>
<keyword evidence="13" id="KW-1185">Reference proteome</keyword>
<dbReference type="Gene3D" id="3.40.50.300">
    <property type="entry name" value="P-loop containing nucleotide triphosphate hydrolases"/>
    <property type="match status" value="1"/>
</dbReference>
<dbReference type="PROSITE" id="PS50051">
    <property type="entry name" value="MCM_2"/>
    <property type="match status" value="1"/>
</dbReference>
<comment type="caution">
    <text evidence="12">The sequence shown here is derived from an EMBL/GenBank/DDBJ whole genome shotgun (WGS) entry which is preliminary data.</text>
</comment>
<dbReference type="InterPro" id="IPR003593">
    <property type="entry name" value="AAA+_ATPase"/>
</dbReference>
<dbReference type="EMBL" id="BSDZ01000116">
    <property type="protein sequence ID" value="GLI71641.1"/>
    <property type="molecule type" value="Genomic_DNA"/>
</dbReference>
<dbReference type="InterPro" id="IPR033762">
    <property type="entry name" value="MCM_OB"/>
</dbReference>
<dbReference type="InterPro" id="IPR041562">
    <property type="entry name" value="MCM_lid"/>
</dbReference>
<protein>
    <recommendedName>
        <fullName evidence="3">DNA helicase</fullName>
        <ecNumber evidence="3">3.6.4.12</ecNumber>
    </recommendedName>
    <alternativeName>
        <fullName evidence="8">Minichromosome maintenance 8</fullName>
    </alternativeName>
</protein>
<dbReference type="PANTHER" id="PTHR11630">
    <property type="entry name" value="DNA REPLICATION LICENSING FACTOR MCM FAMILY MEMBER"/>
    <property type="match status" value="1"/>
</dbReference>
<evidence type="ECO:0000256" key="4">
    <source>
        <dbReference type="ARBA" id="ARBA00022741"/>
    </source>
</evidence>
<dbReference type="InterPro" id="IPR031327">
    <property type="entry name" value="MCM"/>
</dbReference>
<evidence type="ECO:0000259" key="11">
    <source>
        <dbReference type="PROSITE" id="PS50051"/>
    </source>
</evidence>
<dbReference type="Pfam" id="PF17855">
    <property type="entry name" value="MCM_lid"/>
    <property type="match status" value="1"/>
</dbReference>
<evidence type="ECO:0000256" key="7">
    <source>
        <dbReference type="ARBA" id="ARBA00023242"/>
    </source>
</evidence>
<evidence type="ECO:0000256" key="9">
    <source>
        <dbReference type="ARBA" id="ARBA00047995"/>
    </source>
</evidence>
<evidence type="ECO:0000256" key="3">
    <source>
        <dbReference type="ARBA" id="ARBA00012551"/>
    </source>
</evidence>
<gene>
    <name evidence="12" type="ORF">VaNZ11_016915</name>
</gene>
<dbReference type="PANTHER" id="PTHR11630:SF47">
    <property type="entry name" value="DNA HELICASE MCM8"/>
    <property type="match status" value="1"/>
</dbReference>
<dbReference type="Gene3D" id="2.20.28.10">
    <property type="match status" value="1"/>
</dbReference>
<dbReference type="Proteomes" id="UP001165090">
    <property type="component" value="Unassembled WGS sequence"/>
</dbReference>
<evidence type="ECO:0000313" key="13">
    <source>
        <dbReference type="Proteomes" id="UP001165090"/>
    </source>
</evidence>
<accession>A0ABQ5SPU1</accession>
<dbReference type="PRINTS" id="PR01657">
    <property type="entry name" value="MCMFAMILY"/>
</dbReference>
<evidence type="ECO:0000313" key="12">
    <source>
        <dbReference type="EMBL" id="GLI71641.1"/>
    </source>
</evidence>
<name>A0ABQ5SPU1_9CHLO</name>
<dbReference type="SMART" id="SM00382">
    <property type="entry name" value="AAA"/>
    <property type="match status" value="1"/>
</dbReference>
<keyword evidence="4 10" id="KW-0547">Nucleotide-binding</keyword>
<evidence type="ECO:0000256" key="10">
    <source>
        <dbReference type="RuleBase" id="RU004070"/>
    </source>
</evidence>
<dbReference type="CDD" id="cd22247">
    <property type="entry name" value="MCM8_WHD"/>
    <property type="match status" value="1"/>
</dbReference>
<dbReference type="SMART" id="SM00350">
    <property type="entry name" value="MCM"/>
    <property type="match status" value="1"/>
</dbReference>
<evidence type="ECO:0000256" key="2">
    <source>
        <dbReference type="ARBA" id="ARBA00008010"/>
    </source>
</evidence>
<evidence type="ECO:0000256" key="5">
    <source>
        <dbReference type="ARBA" id="ARBA00022840"/>
    </source>
</evidence>
<comment type="subcellular location">
    <subcellularLocation>
        <location evidence="1">Nucleus</location>
    </subcellularLocation>
</comment>
<comment type="catalytic activity">
    <reaction evidence="9">
        <text>ATP + H2O = ADP + phosphate + H(+)</text>
        <dbReference type="Rhea" id="RHEA:13065"/>
        <dbReference type="ChEBI" id="CHEBI:15377"/>
        <dbReference type="ChEBI" id="CHEBI:15378"/>
        <dbReference type="ChEBI" id="CHEBI:30616"/>
        <dbReference type="ChEBI" id="CHEBI:43474"/>
        <dbReference type="ChEBI" id="CHEBI:456216"/>
        <dbReference type="EC" id="3.6.4.12"/>
    </reaction>
</comment>
<dbReference type="Pfam" id="PF17207">
    <property type="entry name" value="MCM_OB"/>
    <property type="match status" value="1"/>
</dbReference>
<dbReference type="SUPFAM" id="SSF52540">
    <property type="entry name" value="P-loop containing nucleoside triphosphate hydrolases"/>
    <property type="match status" value="1"/>
</dbReference>
<keyword evidence="7" id="KW-0539">Nucleus</keyword>
<dbReference type="SUPFAM" id="SSF50249">
    <property type="entry name" value="Nucleic acid-binding proteins"/>
    <property type="match status" value="1"/>
</dbReference>
<dbReference type="InterPro" id="IPR018525">
    <property type="entry name" value="MCM_CS"/>
</dbReference>
<evidence type="ECO:0000256" key="1">
    <source>
        <dbReference type="ARBA" id="ARBA00004123"/>
    </source>
</evidence>
<organism evidence="12 13">
    <name type="scientific">Volvox africanus</name>
    <dbReference type="NCBI Taxonomy" id="51714"/>
    <lineage>
        <taxon>Eukaryota</taxon>
        <taxon>Viridiplantae</taxon>
        <taxon>Chlorophyta</taxon>
        <taxon>core chlorophytes</taxon>
        <taxon>Chlorophyceae</taxon>
        <taxon>CS clade</taxon>
        <taxon>Chlamydomonadales</taxon>
        <taxon>Volvocaceae</taxon>
        <taxon>Volvox</taxon>
    </lineage>
</organism>
<dbReference type="InterPro" id="IPR027417">
    <property type="entry name" value="P-loop_NTPase"/>
</dbReference>
<dbReference type="Pfam" id="PF00493">
    <property type="entry name" value="MCM"/>
    <property type="match status" value="1"/>
</dbReference>
<dbReference type="InterPro" id="IPR001208">
    <property type="entry name" value="MCM_dom"/>
</dbReference>